<dbReference type="PANTHER" id="PTHR46818">
    <property type="entry name" value="DOMAIN-CONTAINING PROTEIN, PUTATIVE-RELATED"/>
    <property type="match status" value="1"/>
</dbReference>
<dbReference type="EMBL" id="HBIH01012967">
    <property type="protein sequence ID" value="CAE0324684.1"/>
    <property type="molecule type" value="Transcribed_RNA"/>
</dbReference>
<proteinExistence type="predicted"/>
<reference evidence="2" key="1">
    <citation type="submission" date="2021-01" db="EMBL/GenBank/DDBJ databases">
        <authorList>
            <person name="Corre E."/>
            <person name="Pelletier E."/>
            <person name="Niang G."/>
            <person name="Scheremetjew M."/>
            <person name="Finn R."/>
            <person name="Kale V."/>
            <person name="Holt S."/>
            <person name="Cochrane G."/>
            <person name="Meng A."/>
            <person name="Brown T."/>
            <person name="Cohen L."/>
        </authorList>
    </citation>
    <scope>NUCLEOTIDE SEQUENCE</scope>
    <source>
        <strain evidence="2">S3</strain>
    </source>
</reference>
<evidence type="ECO:0000313" key="2">
    <source>
        <dbReference type="EMBL" id="CAE0324684.1"/>
    </source>
</evidence>
<dbReference type="AlphaFoldDB" id="A0A7S3MYH7"/>
<sequence>MNPDVEDLLSAAVLVQLYMVHFMEKDGVIENNVSIVNLKDLGIFNLPYAMLKNVMQTTQGQFKGRARTIICLNSPRTISIAWNTVRYFIDELTAKKVAINSGPTCKELFELADPSQVEEKFGGSAPNMTSYWPPRLPSEEFGVEIDEEAFKDLS</sequence>
<dbReference type="Pfam" id="PF00650">
    <property type="entry name" value="CRAL_TRIO"/>
    <property type="match status" value="1"/>
</dbReference>
<dbReference type="CDD" id="cd00170">
    <property type="entry name" value="SEC14"/>
    <property type="match status" value="1"/>
</dbReference>
<dbReference type="PANTHER" id="PTHR46818:SF1">
    <property type="entry name" value="CHROMOSOME UNDETERMINED SCAFFOLD_125, WHOLE GENOME SHOTGUN SEQUENCE"/>
    <property type="match status" value="1"/>
</dbReference>
<dbReference type="Gene3D" id="3.40.525.10">
    <property type="entry name" value="CRAL-TRIO lipid binding domain"/>
    <property type="match status" value="1"/>
</dbReference>
<evidence type="ECO:0000259" key="1">
    <source>
        <dbReference type="PROSITE" id="PS50191"/>
    </source>
</evidence>
<feature type="domain" description="CRAL-TRIO" evidence="1">
    <location>
        <begin position="1"/>
        <end position="129"/>
    </location>
</feature>
<protein>
    <recommendedName>
        <fullName evidence="1">CRAL-TRIO domain-containing protein</fullName>
    </recommendedName>
</protein>
<gene>
    <name evidence="2" type="ORF">SINC0208_LOCUS5306</name>
</gene>
<accession>A0A7S3MYH7</accession>
<organism evidence="2">
    <name type="scientific">Strombidium inclinatum</name>
    <dbReference type="NCBI Taxonomy" id="197538"/>
    <lineage>
        <taxon>Eukaryota</taxon>
        <taxon>Sar</taxon>
        <taxon>Alveolata</taxon>
        <taxon>Ciliophora</taxon>
        <taxon>Intramacronucleata</taxon>
        <taxon>Spirotrichea</taxon>
        <taxon>Oligotrichia</taxon>
        <taxon>Strombidiidae</taxon>
        <taxon>Strombidium</taxon>
    </lineage>
</organism>
<dbReference type="SUPFAM" id="SSF52087">
    <property type="entry name" value="CRAL/TRIO domain"/>
    <property type="match status" value="1"/>
</dbReference>
<name>A0A7S3MYH7_9SPIT</name>
<dbReference type="InterPro" id="IPR036865">
    <property type="entry name" value="CRAL-TRIO_dom_sf"/>
</dbReference>
<dbReference type="PROSITE" id="PS50191">
    <property type="entry name" value="CRAL_TRIO"/>
    <property type="match status" value="1"/>
</dbReference>
<dbReference type="InterPro" id="IPR001251">
    <property type="entry name" value="CRAL-TRIO_dom"/>
</dbReference>